<dbReference type="SUPFAM" id="SSF47954">
    <property type="entry name" value="Cyclin-like"/>
    <property type="match status" value="2"/>
</dbReference>
<reference evidence="6 7" key="1">
    <citation type="submission" date="2016-11" db="EMBL/GenBank/DDBJ databases">
        <title>The macronuclear genome of Stentor coeruleus: a giant cell with tiny introns.</title>
        <authorList>
            <person name="Slabodnick M."/>
            <person name="Ruby J.G."/>
            <person name="Reiff S.B."/>
            <person name="Swart E.C."/>
            <person name="Gosai S."/>
            <person name="Prabakaran S."/>
            <person name="Witkowska E."/>
            <person name="Larue G.E."/>
            <person name="Fisher S."/>
            <person name="Freeman R.M."/>
            <person name="Gunawardena J."/>
            <person name="Chu W."/>
            <person name="Stover N.A."/>
            <person name="Gregory B.D."/>
            <person name="Nowacki M."/>
            <person name="Derisi J."/>
            <person name="Roy S.W."/>
            <person name="Marshall W.F."/>
            <person name="Sood P."/>
        </authorList>
    </citation>
    <scope>NUCLEOTIDE SEQUENCE [LARGE SCALE GENOMIC DNA]</scope>
    <source>
        <strain evidence="6">WM001</strain>
    </source>
</reference>
<evidence type="ECO:0000256" key="1">
    <source>
        <dbReference type="ARBA" id="ARBA00022618"/>
    </source>
</evidence>
<dbReference type="InterPro" id="IPR006671">
    <property type="entry name" value="Cyclin_N"/>
</dbReference>
<dbReference type="FunFam" id="1.10.472.10:FF:000001">
    <property type="entry name" value="G2/mitotic-specific cyclin"/>
    <property type="match status" value="1"/>
</dbReference>
<accession>A0A1R2BJD0</accession>
<evidence type="ECO:0000256" key="2">
    <source>
        <dbReference type="ARBA" id="ARBA00023127"/>
    </source>
</evidence>
<evidence type="ECO:0000313" key="6">
    <source>
        <dbReference type="EMBL" id="OMJ76880.1"/>
    </source>
</evidence>
<dbReference type="InterPro" id="IPR036915">
    <property type="entry name" value="Cyclin-like_sf"/>
</dbReference>
<gene>
    <name evidence="6" type="ORF">SteCoe_23651</name>
</gene>
<keyword evidence="1" id="KW-0132">Cell division</keyword>
<comment type="caution">
    <text evidence="6">The sequence shown here is derived from an EMBL/GenBank/DDBJ whole genome shotgun (WGS) entry which is preliminary data.</text>
</comment>
<dbReference type="PROSITE" id="PS00292">
    <property type="entry name" value="CYCLINS"/>
    <property type="match status" value="1"/>
</dbReference>
<dbReference type="Pfam" id="PF00134">
    <property type="entry name" value="Cyclin_N"/>
    <property type="match status" value="1"/>
</dbReference>
<proteinExistence type="inferred from homology"/>
<keyword evidence="7" id="KW-1185">Reference proteome</keyword>
<dbReference type="Gene3D" id="1.10.472.10">
    <property type="entry name" value="Cyclin-like"/>
    <property type="match status" value="2"/>
</dbReference>
<dbReference type="OrthoDB" id="5590282at2759"/>
<organism evidence="6 7">
    <name type="scientific">Stentor coeruleus</name>
    <dbReference type="NCBI Taxonomy" id="5963"/>
    <lineage>
        <taxon>Eukaryota</taxon>
        <taxon>Sar</taxon>
        <taxon>Alveolata</taxon>
        <taxon>Ciliophora</taxon>
        <taxon>Postciliodesmatophora</taxon>
        <taxon>Heterotrichea</taxon>
        <taxon>Heterotrichida</taxon>
        <taxon>Stentoridae</taxon>
        <taxon>Stentor</taxon>
    </lineage>
</organism>
<protein>
    <recommendedName>
        <fullName evidence="5">Cyclin-like domain-containing protein</fullName>
    </recommendedName>
</protein>
<dbReference type="SMART" id="SM00385">
    <property type="entry name" value="CYCLIN"/>
    <property type="match status" value="1"/>
</dbReference>
<comment type="similarity">
    <text evidence="4">Belongs to the cyclin family.</text>
</comment>
<dbReference type="PANTHER" id="PTHR10177">
    <property type="entry name" value="CYCLINS"/>
    <property type="match status" value="1"/>
</dbReference>
<evidence type="ECO:0000256" key="3">
    <source>
        <dbReference type="ARBA" id="ARBA00023306"/>
    </source>
</evidence>
<keyword evidence="2 4" id="KW-0195">Cyclin</keyword>
<sequence>MKLQEIDLNTQLSRPHKKIHLDLSCQETLEEAKVLPTWKVSDPEHYRSLRQKEETFIVNPLCLIQVQTQVTNLMRCTLLNWINETCNDMLLKRETFHLSVNIIDRFLSLIKISKKSFQLVGISALFLACKVEEIYSPRISDFSAASGESCSMAAIVEMEKKILKSMNWKILPSTLYSWSNWLMTEWDNYNSQIPVRFKQSCKTSYKLFRQIVGIVDAVVLDDYHLRFRRSALAAGAIYLVIHRESCTQEYSSILTSCFEYWLGCTLGIDQIESLNPVIDYLRQFLGLTISYELPKAKDLVPKEALISHYEDFLAYQTYTVEALPFVKAKLASRCKF</sequence>
<dbReference type="InterPro" id="IPR013763">
    <property type="entry name" value="Cyclin-like_dom"/>
</dbReference>
<dbReference type="InterPro" id="IPR039361">
    <property type="entry name" value="Cyclin"/>
</dbReference>
<evidence type="ECO:0000313" key="7">
    <source>
        <dbReference type="Proteomes" id="UP000187209"/>
    </source>
</evidence>
<evidence type="ECO:0000259" key="5">
    <source>
        <dbReference type="SMART" id="SM00385"/>
    </source>
</evidence>
<keyword evidence="3" id="KW-0131">Cell cycle</keyword>
<dbReference type="InterPro" id="IPR048258">
    <property type="entry name" value="Cyclins_cyclin-box"/>
</dbReference>
<evidence type="ECO:0000256" key="4">
    <source>
        <dbReference type="RuleBase" id="RU000383"/>
    </source>
</evidence>
<dbReference type="AlphaFoldDB" id="A0A1R2BJD0"/>
<feature type="domain" description="Cyclin-like" evidence="5">
    <location>
        <begin position="80"/>
        <end position="164"/>
    </location>
</feature>
<dbReference type="Proteomes" id="UP000187209">
    <property type="component" value="Unassembled WGS sequence"/>
</dbReference>
<dbReference type="EMBL" id="MPUH01000606">
    <property type="protein sequence ID" value="OMJ76880.1"/>
    <property type="molecule type" value="Genomic_DNA"/>
</dbReference>
<dbReference type="GO" id="GO:0051301">
    <property type="term" value="P:cell division"/>
    <property type="evidence" value="ECO:0007669"/>
    <property type="project" value="UniProtKB-KW"/>
</dbReference>
<name>A0A1R2BJD0_9CILI</name>